<evidence type="ECO:0000313" key="3">
    <source>
        <dbReference type="Proteomes" id="UP000002195"/>
    </source>
</evidence>
<evidence type="ECO:0000313" key="2">
    <source>
        <dbReference type="EMBL" id="EAL65824.1"/>
    </source>
</evidence>
<dbReference type="KEGG" id="ddi:DDB_G0283171"/>
<keyword evidence="1" id="KW-0812">Transmembrane</keyword>
<keyword evidence="1" id="KW-0472">Membrane</keyword>
<keyword evidence="1" id="KW-1133">Transmembrane helix</keyword>
<dbReference type="VEuPathDB" id="AmoebaDB:DDB_G0283171"/>
<dbReference type="OMA" id="NNYEEHK"/>
<reference evidence="2 3" key="1">
    <citation type="journal article" date="2005" name="Nature">
        <title>The genome of the social amoeba Dictyostelium discoideum.</title>
        <authorList>
            <consortium name="The Dictyostelium discoideum Sequencing Consortium"/>
            <person name="Eichinger L."/>
            <person name="Pachebat J.A."/>
            <person name="Glockner G."/>
            <person name="Rajandream M.A."/>
            <person name="Sucgang R."/>
            <person name="Berriman M."/>
            <person name="Song J."/>
            <person name="Olsen R."/>
            <person name="Szafranski K."/>
            <person name="Xu Q."/>
            <person name="Tunggal B."/>
            <person name="Kummerfeld S."/>
            <person name="Madera M."/>
            <person name="Konfortov B.A."/>
            <person name="Rivero F."/>
            <person name="Bankier A.T."/>
            <person name="Lehmann R."/>
            <person name="Hamlin N."/>
            <person name="Davies R."/>
            <person name="Gaudet P."/>
            <person name="Fey P."/>
            <person name="Pilcher K."/>
            <person name="Chen G."/>
            <person name="Saunders D."/>
            <person name="Sodergren E."/>
            <person name="Davis P."/>
            <person name="Kerhornou A."/>
            <person name="Nie X."/>
            <person name="Hall N."/>
            <person name="Anjard C."/>
            <person name="Hemphill L."/>
            <person name="Bason N."/>
            <person name="Farbrother P."/>
            <person name="Desany B."/>
            <person name="Just E."/>
            <person name="Morio T."/>
            <person name="Rost R."/>
            <person name="Churcher C."/>
            <person name="Cooper J."/>
            <person name="Haydock S."/>
            <person name="van Driessche N."/>
            <person name="Cronin A."/>
            <person name="Goodhead I."/>
            <person name="Muzny D."/>
            <person name="Mourier T."/>
            <person name="Pain A."/>
            <person name="Lu M."/>
            <person name="Harper D."/>
            <person name="Lindsay R."/>
            <person name="Hauser H."/>
            <person name="James K."/>
            <person name="Quiles M."/>
            <person name="Madan Babu M."/>
            <person name="Saito T."/>
            <person name="Buchrieser C."/>
            <person name="Wardroper A."/>
            <person name="Felder M."/>
            <person name="Thangavelu M."/>
            <person name="Johnson D."/>
            <person name="Knights A."/>
            <person name="Loulseged H."/>
            <person name="Mungall K."/>
            <person name="Oliver K."/>
            <person name="Price C."/>
            <person name="Quail M.A."/>
            <person name="Urushihara H."/>
            <person name="Hernandez J."/>
            <person name="Rabbinowitsch E."/>
            <person name="Steffen D."/>
            <person name="Sanders M."/>
            <person name="Ma J."/>
            <person name="Kohara Y."/>
            <person name="Sharp S."/>
            <person name="Simmonds M."/>
            <person name="Spiegler S."/>
            <person name="Tivey A."/>
            <person name="Sugano S."/>
            <person name="White B."/>
            <person name="Walker D."/>
            <person name="Woodward J."/>
            <person name="Winckler T."/>
            <person name="Tanaka Y."/>
            <person name="Shaulsky G."/>
            <person name="Schleicher M."/>
            <person name="Weinstock G."/>
            <person name="Rosenthal A."/>
            <person name="Cox E.C."/>
            <person name="Chisholm R.L."/>
            <person name="Gibbs R."/>
            <person name="Loomis W.F."/>
            <person name="Platzer M."/>
            <person name="Kay R.R."/>
            <person name="Williams J."/>
            <person name="Dear P.H."/>
            <person name="Noegel A.A."/>
            <person name="Barrell B."/>
            <person name="Kuspa A."/>
        </authorList>
    </citation>
    <scope>NUCLEOTIDE SEQUENCE [LARGE SCALE GENOMIC DNA]</scope>
    <source>
        <strain evidence="2 3">AX4</strain>
    </source>
</reference>
<gene>
    <name evidence="2" type="ORF">DDB_G0283171</name>
</gene>
<dbReference type="PANTHER" id="PTHR36070">
    <property type="entry name" value="OSJNBA0019G23.7 PROTEIN"/>
    <property type="match status" value="1"/>
</dbReference>
<organism evidence="2 3">
    <name type="scientific">Dictyostelium discoideum</name>
    <name type="common">Social amoeba</name>
    <dbReference type="NCBI Taxonomy" id="44689"/>
    <lineage>
        <taxon>Eukaryota</taxon>
        <taxon>Amoebozoa</taxon>
        <taxon>Evosea</taxon>
        <taxon>Eumycetozoa</taxon>
        <taxon>Dictyostelia</taxon>
        <taxon>Dictyosteliales</taxon>
        <taxon>Dictyosteliaceae</taxon>
        <taxon>Dictyostelium</taxon>
    </lineage>
</organism>
<dbReference type="PANTHER" id="PTHR36070:SF1">
    <property type="entry name" value="OS04G0165500 PROTEIN"/>
    <property type="match status" value="1"/>
</dbReference>
<accession>Q54RE9</accession>
<dbReference type="InParanoid" id="Q54RE9"/>
<proteinExistence type="predicted"/>
<dbReference type="RefSeq" id="XP_639196.1">
    <property type="nucleotide sequence ID" value="XM_634104.1"/>
</dbReference>
<keyword evidence="3" id="KW-1185">Reference proteome</keyword>
<dbReference type="GeneID" id="8623971"/>
<name>Q54RE9_DICDI</name>
<dbReference type="PaxDb" id="44689-DDB0185393"/>
<evidence type="ECO:0000256" key="1">
    <source>
        <dbReference type="SAM" id="Phobius"/>
    </source>
</evidence>
<comment type="caution">
    <text evidence="2">The sequence shown here is derived from an EMBL/GenBank/DDBJ whole genome shotgun (WGS) entry which is preliminary data.</text>
</comment>
<dbReference type="HOGENOM" id="CLU_2188921_0_0_1"/>
<dbReference type="dictyBase" id="DDB_G0283171"/>
<dbReference type="EMBL" id="AAFI02000051">
    <property type="protein sequence ID" value="EAL65824.1"/>
    <property type="molecule type" value="Genomic_DNA"/>
</dbReference>
<dbReference type="Proteomes" id="UP000002195">
    <property type="component" value="Unassembled WGS sequence"/>
</dbReference>
<sequence length="109" mass="12475">MDNNSNKSNNIKNTLQRRNKLFAFGILGVIGLGLLFPLYYITSKQDKQKIEKYSKGSGVRGSFLNSGSSDIGKDTTTYKNNYEEHKRKMTEKHIIEDINKNNNNNDNKN</sequence>
<dbReference type="eggNOG" id="ENOG502RI6X">
    <property type="taxonomic scope" value="Eukaryota"/>
</dbReference>
<dbReference type="AlphaFoldDB" id="Q54RE9"/>
<feature type="transmembrane region" description="Helical" evidence="1">
    <location>
        <begin position="21"/>
        <end position="41"/>
    </location>
</feature>
<protein>
    <submittedName>
        <fullName evidence="2">Uncharacterized protein</fullName>
    </submittedName>
</protein>